<dbReference type="CDD" id="cd06587">
    <property type="entry name" value="VOC"/>
    <property type="match status" value="1"/>
</dbReference>
<dbReference type="InterPro" id="IPR029068">
    <property type="entry name" value="Glyas_Bleomycin-R_OHBP_Dase"/>
</dbReference>
<keyword evidence="3" id="KW-1185">Reference proteome</keyword>
<dbReference type="Proteomes" id="UP001499979">
    <property type="component" value="Unassembled WGS sequence"/>
</dbReference>
<dbReference type="PANTHER" id="PTHR35908:SF1">
    <property type="entry name" value="CONSERVED PROTEIN"/>
    <property type="match status" value="1"/>
</dbReference>
<comment type="caution">
    <text evidence="2">The sequence shown here is derived from an EMBL/GenBank/DDBJ whole genome shotgun (WGS) entry which is preliminary data.</text>
</comment>
<dbReference type="InterPro" id="IPR041581">
    <property type="entry name" value="Glyoxalase_6"/>
</dbReference>
<evidence type="ECO:0000313" key="2">
    <source>
        <dbReference type="EMBL" id="GAA1125016.1"/>
    </source>
</evidence>
<proteinExistence type="predicted"/>
<dbReference type="Pfam" id="PF18029">
    <property type="entry name" value="Glyoxalase_6"/>
    <property type="match status" value="1"/>
</dbReference>
<gene>
    <name evidence="2" type="ORF">GCM10009606_00790</name>
</gene>
<protein>
    <submittedName>
        <fullName evidence="2">VOC family protein</fullName>
    </submittedName>
</protein>
<accession>A0ABN1U6S0</accession>
<dbReference type="RefSeq" id="WP_343904638.1">
    <property type="nucleotide sequence ID" value="NZ_BAAAJE010000001.1"/>
</dbReference>
<evidence type="ECO:0000313" key="3">
    <source>
        <dbReference type="Proteomes" id="UP001499979"/>
    </source>
</evidence>
<dbReference type="PANTHER" id="PTHR35908">
    <property type="entry name" value="HYPOTHETICAL FUSION PROTEIN"/>
    <property type="match status" value="1"/>
</dbReference>
<sequence>MTLRITEISVDCADPGTLARFWAAVLDYVVLHEDPDLVEIGPPGRDDEQLLAEVRSGPVAPTIFFARVPERKTVKNRVHFDVSPVDTDRDAEVARLEGLGARRTDLAPPDKSWVVMLDPEGNEFCVLRSLAPEHFSL</sequence>
<dbReference type="SUPFAM" id="SSF54593">
    <property type="entry name" value="Glyoxalase/Bleomycin resistance protein/Dihydroxybiphenyl dioxygenase"/>
    <property type="match status" value="1"/>
</dbReference>
<organism evidence="2 3">
    <name type="scientific">Nocardioides aquiterrae</name>
    <dbReference type="NCBI Taxonomy" id="203799"/>
    <lineage>
        <taxon>Bacteria</taxon>
        <taxon>Bacillati</taxon>
        <taxon>Actinomycetota</taxon>
        <taxon>Actinomycetes</taxon>
        <taxon>Propionibacteriales</taxon>
        <taxon>Nocardioidaceae</taxon>
        <taxon>Nocardioides</taxon>
    </lineage>
</organism>
<dbReference type="EMBL" id="BAAAJE010000001">
    <property type="protein sequence ID" value="GAA1125016.1"/>
    <property type="molecule type" value="Genomic_DNA"/>
</dbReference>
<evidence type="ECO:0000259" key="1">
    <source>
        <dbReference type="Pfam" id="PF18029"/>
    </source>
</evidence>
<feature type="domain" description="Glyoxalase-like" evidence="1">
    <location>
        <begin position="8"/>
        <end position="127"/>
    </location>
</feature>
<name>A0ABN1U6S0_9ACTN</name>
<dbReference type="Gene3D" id="3.10.180.10">
    <property type="entry name" value="2,3-Dihydroxybiphenyl 1,2-Dioxygenase, domain 1"/>
    <property type="match status" value="1"/>
</dbReference>
<reference evidence="2 3" key="1">
    <citation type="journal article" date="2019" name="Int. J. Syst. Evol. Microbiol.">
        <title>The Global Catalogue of Microorganisms (GCM) 10K type strain sequencing project: providing services to taxonomists for standard genome sequencing and annotation.</title>
        <authorList>
            <consortium name="The Broad Institute Genomics Platform"/>
            <consortium name="The Broad Institute Genome Sequencing Center for Infectious Disease"/>
            <person name="Wu L."/>
            <person name="Ma J."/>
        </authorList>
    </citation>
    <scope>NUCLEOTIDE SEQUENCE [LARGE SCALE GENOMIC DNA]</scope>
    <source>
        <strain evidence="2 3">JCM 11813</strain>
    </source>
</reference>